<comment type="caution">
    <text evidence="1">The sequence shown here is derived from an EMBL/GenBank/DDBJ whole genome shotgun (WGS) entry which is preliminary data.</text>
</comment>
<evidence type="ECO:0000313" key="2">
    <source>
        <dbReference type="Proteomes" id="UP000178999"/>
    </source>
</evidence>
<gene>
    <name evidence="1" type="ORF">A2382_02040</name>
</gene>
<proteinExistence type="predicted"/>
<organism evidence="1 2">
    <name type="scientific">Candidatus Woesebacteria bacterium RIFOXYB1_FULL_38_16</name>
    <dbReference type="NCBI Taxonomy" id="1802538"/>
    <lineage>
        <taxon>Bacteria</taxon>
        <taxon>Candidatus Woeseibacteriota</taxon>
    </lineage>
</organism>
<sequence>MDFQLPTFIKTTEDKNECNIYLDLLEKSLFQNNSQEILHDKIPSFFSDVITKDLAQTKLTLSDYLTKIKTIIGSLEPVSLTLAIRPSVAFQNTLYNWITSHLSPKAILDLSYDPSLIAGVIITYQGKYHDLSYKNTLTQYFNSKPN</sequence>
<reference evidence="1 2" key="1">
    <citation type="journal article" date="2016" name="Nat. Commun.">
        <title>Thousands of microbial genomes shed light on interconnected biogeochemical processes in an aquifer system.</title>
        <authorList>
            <person name="Anantharaman K."/>
            <person name="Brown C.T."/>
            <person name="Hug L.A."/>
            <person name="Sharon I."/>
            <person name="Castelle C.J."/>
            <person name="Probst A.J."/>
            <person name="Thomas B.C."/>
            <person name="Singh A."/>
            <person name="Wilkins M.J."/>
            <person name="Karaoz U."/>
            <person name="Brodie E.L."/>
            <person name="Williams K.H."/>
            <person name="Hubbard S.S."/>
            <person name="Banfield J.F."/>
        </authorList>
    </citation>
    <scope>NUCLEOTIDE SEQUENCE [LARGE SCALE GENOMIC DNA]</scope>
</reference>
<name>A0A1F8CV20_9BACT</name>
<evidence type="ECO:0000313" key="1">
    <source>
        <dbReference type="EMBL" id="OGM79679.1"/>
    </source>
</evidence>
<protein>
    <recommendedName>
        <fullName evidence="3">F-type ATPase subunit delta</fullName>
    </recommendedName>
</protein>
<evidence type="ECO:0008006" key="3">
    <source>
        <dbReference type="Google" id="ProtNLM"/>
    </source>
</evidence>
<dbReference type="Proteomes" id="UP000178999">
    <property type="component" value="Unassembled WGS sequence"/>
</dbReference>
<dbReference type="EMBL" id="MGHY01000009">
    <property type="protein sequence ID" value="OGM79679.1"/>
    <property type="molecule type" value="Genomic_DNA"/>
</dbReference>
<dbReference type="STRING" id="1802538.A2382_02040"/>
<accession>A0A1F8CV20</accession>
<dbReference type="AlphaFoldDB" id="A0A1F8CV20"/>